<feature type="domain" description="AB hydrolase-1" evidence="1">
    <location>
        <begin position="192"/>
        <end position="479"/>
    </location>
</feature>
<dbReference type="Gramene" id="KFK24753">
    <property type="protein sequence ID" value="KFK24753"/>
    <property type="gene ID" value="AALP_AA8G020500"/>
</dbReference>
<dbReference type="InterPro" id="IPR000073">
    <property type="entry name" value="AB_hydrolase_1"/>
</dbReference>
<sequence>MEEIRGVATWQEELASLVDAGLRYDGAPIDLTVATESRSKRSGFVSVDESGSERRETLKDEVTEFMKSWGEMLVELAKGCKDIVKQTVVTEDSYVVKKLRKPVAKVSKKLRFMNEYLPEDRDPIHAWPVIFFVFLLALAALSFSPEQDNRPVTVITKLRLHPTGATRVQLPDGRYIAYQELGVSADRARHSLVMPHSFLSSRLAGIPGVKKSLLVEYGVRLVSYDLPGSGESDPHRSRNLSSSASDVINLAAAIGIDKKFWLLGYSTGSMHAWAAMKYFPEKIAAVAMVAPVINPYEPSMTKEEMVKTWEQWLTKRKFMYFLARRFPILLPFIYRRSFLSGKLDQLDQWMSLSLGEKDKLLIKDPTFQEFYQRNVEESVRQGITKPFVEEAGLQVSNWGFTLSEFRTQKKCTTNGVLSWLMSIYSEAECELVGFRKPIHIWQGMEDRVAPPSMSDYISRMIPEATVHKIPNEGHFSFFFFCDECHRQIFYALFGEPKGQLEKEKETKETLV</sequence>
<dbReference type="OrthoDB" id="294702at2759"/>
<dbReference type="InterPro" id="IPR029058">
    <property type="entry name" value="AB_hydrolase_fold"/>
</dbReference>
<dbReference type="Proteomes" id="UP000029120">
    <property type="component" value="Chromosome 8"/>
</dbReference>
<reference evidence="3" key="1">
    <citation type="journal article" date="2015" name="Nat. Plants">
        <title>Genome expansion of Arabis alpina linked with retrotransposition and reduced symmetric DNA methylation.</title>
        <authorList>
            <person name="Willing E.M."/>
            <person name="Rawat V."/>
            <person name="Mandakova T."/>
            <person name="Maumus F."/>
            <person name="James G.V."/>
            <person name="Nordstroem K.J."/>
            <person name="Becker C."/>
            <person name="Warthmann N."/>
            <person name="Chica C."/>
            <person name="Szarzynska B."/>
            <person name="Zytnicki M."/>
            <person name="Albani M.C."/>
            <person name="Kiefer C."/>
            <person name="Bergonzi S."/>
            <person name="Castaings L."/>
            <person name="Mateos J.L."/>
            <person name="Berns M.C."/>
            <person name="Bujdoso N."/>
            <person name="Piofczyk T."/>
            <person name="de Lorenzo L."/>
            <person name="Barrero-Sicilia C."/>
            <person name="Mateos I."/>
            <person name="Piednoel M."/>
            <person name="Hagmann J."/>
            <person name="Chen-Min-Tao R."/>
            <person name="Iglesias-Fernandez R."/>
            <person name="Schuster S.C."/>
            <person name="Alonso-Blanco C."/>
            <person name="Roudier F."/>
            <person name="Carbonero P."/>
            <person name="Paz-Ares J."/>
            <person name="Davis S.J."/>
            <person name="Pecinka A."/>
            <person name="Quesneville H."/>
            <person name="Colot V."/>
            <person name="Lysak M.A."/>
            <person name="Weigel D."/>
            <person name="Coupland G."/>
            <person name="Schneeberger K."/>
        </authorList>
    </citation>
    <scope>NUCLEOTIDE SEQUENCE [LARGE SCALE GENOMIC DNA]</scope>
    <source>
        <strain evidence="3">cv. Pajares</strain>
    </source>
</reference>
<keyword evidence="3" id="KW-1185">Reference proteome</keyword>
<dbReference type="PANTHER" id="PTHR45763:SF23">
    <property type="entry name" value="AB HYDROLASE-1 DOMAIN-CONTAINING PROTEIN"/>
    <property type="match status" value="1"/>
</dbReference>
<evidence type="ECO:0000313" key="2">
    <source>
        <dbReference type="EMBL" id="KFK24753.1"/>
    </source>
</evidence>
<name>A0A087G4F1_ARAAL</name>
<dbReference type="AlphaFoldDB" id="A0A087G4F1"/>
<dbReference type="Pfam" id="PF00561">
    <property type="entry name" value="Abhydrolase_1"/>
    <property type="match status" value="1"/>
</dbReference>
<dbReference type="EMBL" id="CM002876">
    <property type="protein sequence ID" value="KFK24753.1"/>
    <property type="molecule type" value="Genomic_DNA"/>
</dbReference>
<protein>
    <recommendedName>
        <fullName evidence="1">AB hydrolase-1 domain-containing protein</fullName>
    </recommendedName>
</protein>
<accession>A0A087G4F1</accession>
<dbReference type="PANTHER" id="PTHR45763">
    <property type="entry name" value="HYDROLASE, ALPHA/BETA FOLD FAMILY PROTEIN, EXPRESSED-RELATED"/>
    <property type="match status" value="1"/>
</dbReference>
<organism evidence="2 3">
    <name type="scientific">Arabis alpina</name>
    <name type="common">Alpine rock-cress</name>
    <dbReference type="NCBI Taxonomy" id="50452"/>
    <lineage>
        <taxon>Eukaryota</taxon>
        <taxon>Viridiplantae</taxon>
        <taxon>Streptophyta</taxon>
        <taxon>Embryophyta</taxon>
        <taxon>Tracheophyta</taxon>
        <taxon>Spermatophyta</taxon>
        <taxon>Magnoliopsida</taxon>
        <taxon>eudicotyledons</taxon>
        <taxon>Gunneridae</taxon>
        <taxon>Pentapetalae</taxon>
        <taxon>rosids</taxon>
        <taxon>malvids</taxon>
        <taxon>Brassicales</taxon>
        <taxon>Brassicaceae</taxon>
        <taxon>Arabideae</taxon>
        <taxon>Arabis</taxon>
    </lineage>
</organism>
<gene>
    <name evidence="2" type="ordered locus">AALP_Aa8g020500</name>
</gene>
<proteinExistence type="predicted"/>
<evidence type="ECO:0000259" key="1">
    <source>
        <dbReference type="Pfam" id="PF00561"/>
    </source>
</evidence>
<dbReference type="eggNOG" id="ENOG502QS8H">
    <property type="taxonomic scope" value="Eukaryota"/>
</dbReference>
<evidence type="ECO:0000313" key="3">
    <source>
        <dbReference type="Proteomes" id="UP000029120"/>
    </source>
</evidence>
<dbReference type="OMA" id="GIDEKFW"/>
<dbReference type="SUPFAM" id="SSF53474">
    <property type="entry name" value="alpha/beta-Hydrolases"/>
    <property type="match status" value="1"/>
</dbReference>
<dbReference type="Gene3D" id="3.40.50.1820">
    <property type="entry name" value="alpha/beta hydrolase"/>
    <property type="match status" value="1"/>
</dbReference>